<dbReference type="InterPro" id="IPR000683">
    <property type="entry name" value="Gfo/Idh/MocA-like_OxRdtase_N"/>
</dbReference>
<dbReference type="Pfam" id="PF22725">
    <property type="entry name" value="GFO_IDH_MocA_C3"/>
    <property type="match status" value="1"/>
</dbReference>
<dbReference type="EMBL" id="JAUSUO010000015">
    <property type="protein sequence ID" value="MDQ0345273.1"/>
    <property type="molecule type" value="Genomic_DNA"/>
</dbReference>
<dbReference type="PANTHER" id="PTHR43377">
    <property type="entry name" value="BILIVERDIN REDUCTASE A"/>
    <property type="match status" value="1"/>
</dbReference>
<dbReference type="Pfam" id="PF01408">
    <property type="entry name" value="GFO_IDH_MocA"/>
    <property type="match status" value="1"/>
</dbReference>
<accession>A0ABU0DA14</accession>
<proteinExistence type="predicted"/>
<evidence type="ECO:0000259" key="1">
    <source>
        <dbReference type="Pfam" id="PF01408"/>
    </source>
</evidence>
<feature type="domain" description="GFO/IDH/MocA-like oxidoreductase" evidence="2">
    <location>
        <begin position="130"/>
        <end position="240"/>
    </location>
</feature>
<dbReference type="InterPro" id="IPR051450">
    <property type="entry name" value="Gfo/Idh/MocA_Oxidoreductases"/>
</dbReference>
<name>A0ABU0DA14_9BACI</name>
<dbReference type="Gene3D" id="3.40.50.720">
    <property type="entry name" value="NAD(P)-binding Rossmann-like Domain"/>
    <property type="match status" value="1"/>
</dbReference>
<evidence type="ECO:0000313" key="4">
    <source>
        <dbReference type="Proteomes" id="UP001232343"/>
    </source>
</evidence>
<reference evidence="3 4" key="1">
    <citation type="submission" date="2023-07" db="EMBL/GenBank/DDBJ databases">
        <title>Genomic Encyclopedia of Type Strains, Phase IV (KMG-IV): sequencing the most valuable type-strain genomes for metagenomic binning, comparative biology and taxonomic classification.</title>
        <authorList>
            <person name="Goeker M."/>
        </authorList>
    </citation>
    <scope>NUCLEOTIDE SEQUENCE [LARGE SCALE GENOMIC DNA]</scope>
    <source>
        <strain evidence="3 4">DSM 27848</strain>
    </source>
</reference>
<dbReference type="RefSeq" id="WP_244683514.1">
    <property type="nucleotide sequence ID" value="NZ_JALIRM010000019.1"/>
</dbReference>
<dbReference type="InterPro" id="IPR055170">
    <property type="entry name" value="GFO_IDH_MocA-like_dom"/>
</dbReference>
<sequence>MLKVGIVGLGTVGSRRVDQYSQMNQVKLVGVVDKQVEKPMEYTHIFGVKPFFSLEDLVIAENPDVIDVCLPPHKRKAAVIEAALLGKHVICQSPLASSEADAEEMINACEKAGVQLSVCNPLHFSPEYGKVRSLINHHSVGEVGTVRIIRDKYVDRFDYEKSNELLLQLLVNEIGWLQSIFGNVERIYAKGLKQQAELVNVLYVSLRFENGLIAHVNVNVIEGSSKDRLFLEVAGGKGVLSYRSEDAVPITATYYDKTPSKEHKAVNDPYLEGLKDIINNFHSNHQDGQTALLALKYGLAALQSKKNNEVITLLGRGAKV</sequence>
<dbReference type="PANTHER" id="PTHR43377:SF1">
    <property type="entry name" value="BILIVERDIN REDUCTASE A"/>
    <property type="match status" value="1"/>
</dbReference>
<organism evidence="3 4">
    <name type="scientific">Lederbergia wuyishanensis</name>
    <dbReference type="NCBI Taxonomy" id="1347903"/>
    <lineage>
        <taxon>Bacteria</taxon>
        <taxon>Bacillati</taxon>
        <taxon>Bacillota</taxon>
        <taxon>Bacilli</taxon>
        <taxon>Bacillales</taxon>
        <taxon>Bacillaceae</taxon>
        <taxon>Lederbergia</taxon>
    </lineage>
</organism>
<dbReference type="InterPro" id="IPR036291">
    <property type="entry name" value="NAD(P)-bd_dom_sf"/>
</dbReference>
<dbReference type="Proteomes" id="UP001232343">
    <property type="component" value="Unassembled WGS sequence"/>
</dbReference>
<dbReference type="Gene3D" id="3.30.360.10">
    <property type="entry name" value="Dihydrodipicolinate Reductase, domain 2"/>
    <property type="match status" value="1"/>
</dbReference>
<keyword evidence="4" id="KW-1185">Reference proteome</keyword>
<dbReference type="SUPFAM" id="SSF51735">
    <property type="entry name" value="NAD(P)-binding Rossmann-fold domains"/>
    <property type="match status" value="1"/>
</dbReference>
<gene>
    <name evidence="3" type="ORF">J2S14_004129</name>
</gene>
<protein>
    <submittedName>
        <fullName evidence="3">Dehydrogenase</fullName>
    </submittedName>
</protein>
<dbReference type="SUPFAM" id="SSF55347">
    <property type="entry name" value="Glyceraldehyde-3-phosphate dehydrogenase-like, C-terminal domain"/>
    <property type="match status" value="1"/>
</dbReference>
<feature type="domain" description="Gfo/Idh/MocA-like oxidoreductase N-terminal" evidence="1">
    <location>
        <begin position="2"/>
        <end position="118"/>
    </location>
</feature>
<comment type="caution">
    <text evidence="3">The sequence shown here is derived from an EMBL/GenBank/DDBJ whole genome shotgun (WGS) entry which is preliminary data.</text>
</comment>
<evidence type="ECO:0000313" key="3">
    <source>
        <dbReference type="EMBL" id="MDQ0345273.1"/>
    </source>
</evidence>
<evidence type="ECO:0000259" key="2">
    <source>
        <dbReference type="Pfam" id="PF22725"/>
    </source>
</evidence>